<evidence type="ECO:0000313" key="3">
    <source>
        <dbReference type="Proteomes" id="UP000253495"/>
    </source>
</evidence>
<sequence length="87" mass="9877">MGQRRWFVRRYVANSLRVIALPDNEHAKKPGNRAESRDGAGSGTGHSKTEWRVCPYCGNDARFNRRNATYSPHTSDDSGEQCRRPGR</sequence>
<organism evidence="2 3">
    <name type="scientific">Halopolyspora algeriensis</name>
    <dbReference type="NCBI Taxonomy" id="1500506"/>
    <lineage>
        <taxon>Bacteria</taxon>
        <taxon>Bacillati</taxon>
        <taxon>Actinomycetota</taxon>
        <taxon>Actinomycetes</taxon>
        <taxon>Actinomycetes incertae sedis</taxon>
        <taxon>Halopolyspora</taxon>
    </lineage>
</organism>
<proteinExistence type="predicted"/>
<comment type="caution">
    <text evidence="2">The sequence shown here is derived from an EMBL/GenBank/DDBJ whole genome shotgun (WGS) entry which is preliminary data.</text>
</comment>
<name>A0A368VVD4_9ACTN</name>
<feature type="region of interest" description="Disordered" evidence="1">
    <location>
        <begin position="22"/>
        <end position="51"/>
    </location>
</feature>
<feature type="compositionally biased region" description="Basic and acidic residues" evidence="1">
    <location>
        <begin position="23"/>
        <end position="38"/>
    </location>
</feature>
<feature type="compositionally biased region" description="Basic and acidic residues" evidence="1">
    <location>
        <begin position="74"/>
        <end position="87"/>
    </location>
</feature>
<protein>
    <submittedName>
        <fullName evidence="2">Uncharacterized protein</fullName>
    </submittedName>
</protein>
<dbReference type="Proteomes" id="UP000253495">
    <property type="component" value="Unassembled WGS sequence"/>
</dbReference>
<keyword evidence="3" id="KW-1185">Reference proteome</keyword>
<feature type="region of interest" description="Disordered" evidence="1">
    <location>
        <begin position="65"/>
        <end position="87"/>
    </location>
</feature>
<evidence type="ECO:0000256" key="1">
    <source>
        <dbReference type="SAM" id="MobiDB-lite"/>
    </source>
</evidence>
<gene>
    <name evidence="2" type="ORF">DFQ14_102156</name>
</gene>
<dbReference type="RefSeq" id="WP_141921290.1">
    <property type="nucleotide sequence ID" value="NZ_QPJC01000002.1"/>
</dbReference>
<accession>A0A368VVD4</accession>
<reference evidence="2 3" key="1">
    <citation type="submission" date="2018-07" db="EMBL/GenBank/DDBJ databases">
        <title>Genomic Encyclopedia of Type Strains, Phase III (KMG-III): the genomes of soil and plant-associated and newly described type strains.</title>
        <authorList>
            <person name="Whitman W."/>
        </authorList>
    </citation>
    <scope>NUCLEOTIDE SEQUENCE [LARGE SCALE GENOMIC DNA]</scope>
    <source>
        <strain evidence="2 3">CECT 8575</strain>
    </source>
</reference>
<dbReference type="AlphaFoldDB" id="A0A368VVD4"/>
<evidence type="ECO:0000313" key="2">
    <source>
        <dbReference type="EMBL" id="RCW45855.1"/>
    </source>
</evidence>
<dbReference type="EMBL" id="QPJC01000002">
    <property type="protein sequence ID" value="RCW45855.1"/>
    <property type="molecule type" value="Genomic_DNA"/>
</dbReference>